<gene>
    <name evidence="1" type="ORF">SVUK_LOCUS5818</name>
</gene>
<name>A0A3P7ID48_STRVU</name>
<accession>A0A3P7ID48</accession>
<evidence type="ECO:0000313" key="1">
    <source>
        <dbReference type="EMBL" id="VDM70820.1"/>
    </source>
</evidence>
<organism evidence="1 2">
    <name type="scientific">Strongylus vulgaris</name>
    <name type="common">Blood worm</name>
    <dbReference type="NCBI Taxonomy" id="40348"/>
    <lineage>
        <taxon>Eukaryota</taxon>
        <taxon>Metazoa</taxon>
        <taxon>Ecdysozoa</taxon>
        <taxon>Nematoda</taxon>
        <taxon>Chromadorea</taxon>
        <taxon>Rhabditida</taxon>
        <taxon>Rhabditina</taxon>
        <taxon>Rhabditomorpha</taxon>
        <taxon>Strongyloidea</taxon>
        <taxon>Strongylidae</taxon>
        <taxon>Strongylus</taxon>
    </lineage>
</organism>
<proteinExistence type="predicted"/>
<reference evidence="1 2" key="1">
    <citation type="submission" date="2018-11" db="EMBL/GenBank/DDBJ databases">
        <authorList>
            <consortium name="Pathogen Informatics"/>
        </authorList>
    </citation>
    <scope>NUCLEOTIDE SEQUENCE [LARGE SCALE GENOMIC DNA]</scope>
</reference>
<protein>
    <submittedName>
        <fullName evidence="1">Uncharacterized protein</fullName>
    </submittedName>
</protein>
<evidence type="ECO:0000313" key="2">
    <source>
        <dbReference type="Proteomes" id="UP000270094"/>
    </source>
</evidence>
<dbReference type="Proteomes" id="UP000270094">
    <property type="component" value="Unassembled WGS sequence"/>
</dbReference>
<dbReference type="EMBL" id="UYYB01017730">
    <property type="protein sequence ID" value="VDM70820.1"/>
    <property type="molecule type" value="Genomic_DNA"/>
</dbReference>
<keyword evidence="2" id="KW-1185">Reference proteome</keyword>
<dbReference type="AlphaFoldDB" id="A0A3P7ID48"/>
<sequence length="59" mass="7127">MLGNICLNAELIFPVCEKPLTYEMELDNFPKEELKELIWMEAKHHHNRLREQEEKTSEQ</sequence>